<evidence type="ECO:0000256" key="8">
    <source>
        <dbReference type="HAMAP-Rule" id="MF_01492"/>
    </source>
</evidence>
<dbReference type="InterPro" id="IPR030879">
    <property type="entry name" value="RNase_J_arc"/>
</dbReference>
<feature type="binding site" evidence="8">
    <location>
        <begin position="384"/>
        <end position="388"/>
    </location>
    <ligand>
        <name>substrate</name>
    </ligand>
</feature>
<feature type="binding site" evidence="8">
    <location>
        <position position="410"/>
    </location>
    <ligand>
        <name>Zn(2+)</name>
        <dbReference type="ChEBI" id="CHEBI:29105"/>
        <label>2</label>
        <note>catalytic</note>
    </ligand>
</feature>
<keyword evidence="11" id="KW-1185">Reference proteome</keyword>
<dbReference type="NCBIfam" id="TIGR00649">
    <property type="entry name" value="MG423"/>
    <property type="match status" value="1"/>
</dbReference>
<evidence type="ECO:0000256" key="2">
    <source>
        <dbReference type="ARBA" id="ARBA00022722"/>
    </source>
</evidence>
<feature type="binding site" evidence="8">
    <location>
        <position position="84"/>
    </location>
    <ligand>
        <name>Zn(2+)</name>
        <dbReference type="ChEBI" id="CHEBI:29105"/>
        <label>1</label>
        <note>catalytic</note>
    </ligand>
</feature>
<dbReference type="OrthoDB" id="63419at2157"/>
<dbReference type="GO" id="GO:0008270">
    <property type="term" value="F:zinc ion binding"/>
    <property type="evidence" value="ECO:0007669"/>
    <property type="project" value="UniProtKB-UniRule"/>
</dbReference>
<dbReference type="Pfam" id="PF22505">
    <property type="entry name" value="RNase_J_b_CASP"/>
    <property type="match status" value="1"/>
</dbReference>
<dbReference type="InterPro" id="IPR004613">
    <property type="entry name" value="RNase_J"/>
</dbReference>
<dbReference type="InterPro" id="IPR055132">
    <property type="entry name" value="RNase_J_b_CASP"/>
</dbReference>
<reference evidence="10 11" key="1">
    <citation type="submission" date="2010-07" db="EMBL/GenBank/DDBJ databases">
        <title>The complete genome of Methanosalsum zhilinae DSM 4017.</title>
        <authorList>
            <consortium name="US DOE Joint Genome Institute (JGI-PGF)"/>
            <person name="Lucas S."/>
            <person name="Copeland A."/>
            <person name="Lapidus A."/>
            <person name="Glavina del Rio T."/>
            <person name="Dalin E."/>
            <person name="Tice H."/>
            <person name="Bruce D."/>
            <person name="Goodwin L."/>
            <person name="Pitluck S."/>
            <person name="Kyrpides N."/>
            <person name="Mavromatis K."/>
            <person name="Ovchinnikova G."/>
            <person name="Daligault H."/>
            <person name="Detter J.C."/>
            <person name="Han C."/>
            <person name="Tapia R."/>
            <person name="Larimer F."/>
            <person name="Land M."/>
            <person name="Hauser L."/>
            <person name="Markowitz V."/>
            <person name="Cheng J.-F."/>
            <person name="Hugenholtz P."/>
            <person name="Woyke T."/>
            <person name="Wu D."/>
            <person name="Spring S."/>
            <person name="Schueler E."/>
            <person name="Brambilla E."/>
            <person name="Klenk H.-P."/>
            <person name="Eisen J.A."/>
        </authorList>
    </citation>
    <scope>NUCLEOTIDE SEQUENCE [LARGE SCALE GENOMIC DNA]</scope>
    <source>
        <strain evidence="11">DSM 4017 / NBRC 107636 / OCM 62 / WeN5</strain>
    </source>
</reference>
<dbReference type="Gene3D" id="3.60.15.10">
    <property type="entry name" value="Ribonuclease Z/Hydroxyacylglutathione hydrolase-like"/>
    <property type="match status" value="1"/>
</dbReference>
<sequence>MTEIGIIAVGGYNEMGRNMTAVRIDEDIIILDMGLRLDRVQIHEDIEIDKMHSLELIEMGAIPDDTIMKQINGTVRAIACTHGHLDHIGAISKLAHRYSAPIISTPYTSALIGHQIDSERKFGVKNKIISLDAGGIYQVTEDISIEFIRMQHSIIDCVFIAIHTPVGAVLYGCDFKLDRMPTLGEPPDFARLRSLGKEGVVALITESTNSGISGKTPSEQVAHDMLRDVLLGTEEPDVGMIVTTFASHIARMNSIIQFAGEMDRIPILLGRSMDRYVSTAADMGYIELPPNAEIYGSRKEIDNAFKKIMKEGKEKYLPIVTGHQGEPGAILTRVANGETPYKIESGDRVIFSANIIPSPMTQANRYAVETKLKMQGARLYTDVHVSGHAYREDHWELLRMVNPEHVIPAHGHINMHSSYIEMAEDAGYVMGDTVHLLRNGEELYIE</sequence>
<evidence type="ECO:0000256" key="6">
    <source>
        <dbReference type="ARBA" id="ARBA00022839"/>
    </source>
</evidence>
<proteinExistence type="inferred from homology"/>
<evidence type="ECO:0000256" key="4">
    <source>
        <dbReference type="ARBA" id="ARBA00022801"/>
    </source>
</evidence>
<comment type="subcellular location">
    <subcellularLocation>
        <location evidence="8">Cytoplasm</location>
    </subcellularLocation>
</comment>
<evidence type="ECO:0000259" key="9">
    <source>
        <dbReference type="SMART" id="SM00849"/>
    </source>
</evidence>
<keyword evidence="3 8" id="KW-0479">Metal-binding</keyword>
<dbReference type="SMART" id="SM00849">
    <property type="entry name" value="Lactamase_B"/>
    <property type="match status" value="1"/>
</dbReference>
<gene>
    <name evidence="8" type="primary">rnj</name>
    <name evidence="10" type="ordered locus">Mzhil_1006</name>
</gene>
<keyword evidence="2 8" id="KW-0540">Nuclease</keyword>
<keyword evidence="5 8" id="KW-0862">Zinc</keyword>
<keyword evidence="4 8" id="KW-0378">Hydrolase</keyword>
<dbReference type="PANTHER" id="PTHR43694">
    <property type="entry name" value="RIBONUCLEASE J"/>
    <property type="match status" value="1"/>
</dbReference>
<evidence type="ECO:0000256" key="3">
    <source>
        <dbReference type="ARBA" id="ARBA00022723"/>
    </source>
</evidence>
<evidence type="ECO:0000256" key="1">
    <source>
        <dbReference type="ARBA" id="ARBA00022490"/>
    </source>
</evidence>
<dbReference type="InterPro" id="IPR036866">
    <property type="entry name" value="RibonucZ/Hydroxyglut_hydro"/>
</dbReference>
<dbReference type="InterPro" id="IPR042173">
    <property type="entry name" value="RNase_J_2"/>
</dbReference>
<comment type="cofactor">
    <cofactor evidence="8">
        <name>Zn(2+)</name>
        <dbReference type="ChEBI" id="CHEBI:29105"/>
    </cofactor>
    <text evidence="8">Binds 2 Zn(2+) ions per subunit. It is not clear if Zn(2+) or Mg(2+) is physiologically important.</text>
</comment>
<dbReference type="HAMAP" id="MF_01492">
    <property type="entry name" value="RNase_J_arch"/>
    <property type="match status" value="1"/>
</dbReference>
<evidence type="ECO:0000256" key="5">
    <source>
        <dbReference type="ARBA" id="ARBA00022833"/>
    </source>
</evidence>
<dbReference type="Pfam" id="PF07521">
    <property type="entry name" value="RMMBL"/>
    <property type="match status" value="1"/>
</dbReference>
<dbReference type="GO" id="GO:0005737">
    <property type="term" value="C:cytoplasm"/>
    <property type="evidence" value="ECO:0007669"/>
    <property type="project" value="UniProtKB-SubCell"/>
</dbReference>
<feature type="domain" description="Metallo-beta-lactamase" evidence="9">
    <location>
        <begin position="16"/>
        <end position="223"/>
    </location>
</feature>
<dbReference type="STRING" id="679901.Mzhil_1006"/>
<comment type="function">
    <text evidence="8">An RNase that has 5'-3' exonuclease activity. May be involved in RNA degradation.</text>
</comment>
<evidence type="ECO:0000313" key="10">
    <source>
        <dbReference type="EMBL" id="AEH60863.1"/>
    </source>
</evidence>
<feature type="binding site" evidence="8">
    <location>
        <position position="174"/>
    </location>
    <ligand>
        <name>Zn(2+)</name>
        <dbReference type="ChEBI" id="CHEBI:29105"/>
        <label>1</label>
        <note>catalytic</note>
    </ligand>
</feature>
<accession>F7XLN8</accession>
<dbReference type="AlphaFoldDB" id="F7XLN8"/>
<protein>
    <recommendedName>
        <fullName evidence="8">Ribonuclease J</fullName>
        <shortName evidence="8">RNase J</shortName>
        <ecNumber evidence="8">3.1.-.-</ecNumber>
    </recommendedName>
</protein>
<organism evidence="10 11">
    <name type="scientific">Methanosalsum zhilinae (strain DSM 4017 / NBRC 107636 / OCM 62 / WeN5)</name>
    <name type="common">Methanohalophilus zhilinae</name>
    <dbReference type="NCBI Taxonomy" id="679901"/>
    <lineage>
        <taxon>Archaea</taxon>
        <taxon>Methanobacteriati</taxon>
        <taxon>Methanobacteriota</taxon>
        <taxon>Stenosarchaea group</taxon>
        <taxon>Methanomicrobia</taxon>
        <taxon>Methanosarcinales</taxon>
        <taxon>Methanosarcinaceae</taxon>
        <taxon>Methanosalsum</taxon>
    </lineage>
</organism>
<dbReference type="Gene3D" id="3.40.50.10710">
    <property type="entry name" value="Metallo-hydrolase/oxidoreductase"/>
    <property type="match status" value="1"/>
</dbReference>
<evidence type="ECO:0000256" key="7">
    <source>
        <dbReference type="ARBA" id="ARBA00022884"/>
    </source>
</evidence>
<keyword evidence="6 8" id="KW-0269">Exonuclease</keyword>
<dbReference type="EC" id="3.1.-.-" evidence="8"/>
<feature type="binding site" evidence="8">
    <location>
        <position position="82"/>
    </location>
    <ligand>
        <name>Zn(2+)</name>
        <dbReference type="ChEBI" id="CHEBI:29105"/>
        <label>1</label>
        <note>catalytic</note>
    </ligand>
</feature>
<dbReference type="InterPro" id="IPR011108">
    <property type="entry name" value="RMMBL"/>
</dbReference>
<dbReference type="GeneID" id="10822629"/>
<dbReference type="RefSeq" id="WP_013898301.1">
    <property type="nucleotide sequence ID" value="NC_015676.1"/>
</dbReference>
<dbReference type="SUPFAM" id="SSF56281">
    <property type="entry name" value="Metallo-hydrolase/oxidoreductase"/>
    <property type="match status" value="1"/>
</dbReference>
<dbReference type="GO" id="GO:0006401">
    <property type="term" value="P:RNA catabolic process"/>
    <property type="evidence" value="ECO:0007669"/>
    <property type="project" value="UniProtKB-UniRule"/>
</dbReference>
<feature type="binding site" evidence="8">
    <location>
        <position position="87"/>
    </location>
    <ligand>
        <name>Zn(2+)</name>
        <dbReference type="ChEBI" id="CHEBI:29105"/>
        <label>2</label>
        <note>catalytic</note>
    </ligand>
</feature>
<dbReference type="InterPro" id="IPR001279">
    <property type="entry name" value="Metallo-B-lactamas"/>
</dbReference>
<dbReference type="GO" id="GO:0003723">
    <property type="term" value="F:RNA binding"/>
    <property type="evidence" value="ECO:0007669"/>
    <property type="project" value="UniProtKB-KW"/>
</dbReference>
<keyword evidence="7 8" id="KW-0694">RNA-binding</keyword>
<feature type="binding site" evidence="8">
    <location>
        <position position="86"/>
    </location>
    <ligand>
        <name>Zn(2+)</name>
        <dbReference type="ChEBI" id="CHEBI:29105"/>
        <label>2</label>
        <note>catalytic</note>
    </ligand>
</feature>
<dbReference type="Pfam" id="PF00753">
    <property type="entry name" value="Lactamase_B"/>
    <property type="match status" value="1"/>
</dbReference>
<dbReference type="KEGG" id="mzh:Mzhil_1006"/>
<comment type="subunit">
    <text evidence="8">Homodimer.</text>
</comment>
<comment type="similarity">
    <text evidence="8">Belongs to the metallo-beta-lactamase superfamily. RNA-metabolizing metallo-beta-lactamase-like family. Archaeal RNase J subfamily.</text>
</comment>
<dbReference type="PANTHER" id="PTHR43694:SF1">
    <property type="entry name" value="RIBONUCLEASE J"/>
    <property type="match status" value="1"/>
</dbReference>
<dbReference type="EMBL" id="CP002101">
    <property type="protein sequence ID" value="AEH60863.1"/>
    <property type="molecule type" value="Genomic_DNA"/>
</dbReference>
<keyword evidence="1 8" id="KW-0963">Cytoplasm</keyword>
<feature type="binding site" evidence="8">
    <location>
        <position position="174"/>
    </location>
    <ligand>
        <name>Zn(2+)</name>
        <dbReference type="ChEBI" id="CHEBI:29105"/>
        <label>2</label>
        <note>catalytic</note>
    </ligand>
</feature>
<name>F7XLN8_METZD</name>
<dbReference type="GO" id="GO:0004534">
    <property type="term" value="F:5'-3' RNA exonuclease activity"/>
    <property type="evidence" value="ECO:0007669"/>
    <property type="project" value="UniProtKB-UniRule"/>
</dbReference>
<dbReference type="HOGENOM" id="CLU_008727_4_1_2"/>
<dbReference type="CDD" id="cd07714">
    <property type="entry name" value="RNaseJ_MBL-fold"/>
    <property type="match status" value="1"/>
</dbReference>
<dbReference type="Proteomes" id="UP000006622">
    <property type="component" value="Chromosome"/>
</dbReference>
<feature type="binding site" evidence="8">
    <location>
        <position position="152"/>
    </location>
    <ligand>
        <name>Zn(2+)</name>
        <dbReference type="ChEBI" id="CHEBI:29105"/>
        <label>1</label>
        <note>catalytic</note>
    </ligand>
</feature>
<evidence type="ECO:0000313" key="11">
    <source>
        <dbReference type="Proteomes" id="UP000006622"/>
    </source>
</evidence>